<sequence>MNPLATLALCLLLGAVVQAAFEDFVVAPETDLADNDLDTELQQLEDEGAYEEEDLLVSFQSVERDGIVDTELLLKALMQHAQRLGLSLEELANMGDNLLEAVSDQDVDTHGCNARNQEQLLDYAQRPTWRDVIFN</sequence>
<gene>
    <name evidence="2" type="ORF">DMAD_03612</name>
</gene>
<dbReference type="EMBL" id="AP029267">
    <property type="protein sequence ID" value="BFG04715.1"/>
    <property type="molecule type" value="Genomic_DNA"/>
</dbReference>
<organism evidence="2 3">
    <name type="scientific">Drosophila madeirensis</name>
    <name type="common">Fruit fly</name>
    <dbReference type="NCBI Taxonomy" id="30013"/>
    <lineage>
        <taxon>Eukaryota</taxon>
        <taxon>Metazoa</taxon>
        <taxon>Ecdysozoa</taxon>
        <taxon>Arthropoda</taxon>
        <taxon>Hexapoda</taxon>
        <taxon>Insecta</taxon>
        <taxon>Pterygota</taxon>
        <taxon>Neoptera</taxon>
        <taxon>Endopterygota</taxon>
        <taxon>Diptera</taxon>
        <taxon>Brachycera</taxon>
        <taxon>Muscomorpha</taxon>
        <taxon>Ephydroidea</taxon>
        <taxon>Drosophilidae</taxon>
        <taxon>Drosophila</taxon>
        <taxon>Sophophora</taxon>
    </lineage>
</organism>
<proteinExistence type="predicted"/>
<accession>A0AAU9GB10</accession>
<evidence type="ECO:0000313" key="2">
    <source>
        <dbReference type="EMBL" id="BFG04715.1"/>
    </source>
</evidence>
<keyword evidence="3" id="KW-1185">Reference proteome</keyword>
<reference evidence="2 3" key="1">
    <citation type="submission" date="2024-02" db="EMBL/GenBank/DDBJ databases">
        <title>A chromosome-level genome assembly of Drosophila madeirensis, a fruit fly species endemic to Madeira island.</title>
        <authorList>
            <person name="Tomihara K."/>
            <person name="Llopart A."/>
            <person name="Yamamoto D."/>
        </authorList>
    </citation>
    <scope>NUCLEOTIDE SEQUENCE [LARGE SCALE GENOMIC DNA]</scope>
    <source>
        <strain evidence="2 3">RF1</strain>
    </source>
</reference>
<dbReference type="AlphaFoldDB" id="A0AAU9GB10"/>
<keyword evidence="1" id="KW-0732">Signal</keyword>
<evidence type="ECO:0000313" key="3">
    <source>
        <dbReference type="Proteomes" id="UP001500889"/>
    </source>
</evidence>
<name>A0AAU9GB10_DROMD</name>
<feature type="chain" id="PRO_5043392567" evidence="1">
    <location>
        <begin position="20"/>
        <end position="135"/>
    </location>
</feature>
<protein>
    <submittedName>
        <fullName evidence="2">Uncharacterized protein</fullName>
    </submittedName>
</protein>
<evidence type="ECO:0000256" key="1">
    <source>
        <dbReference type="SAM" id="SignalP"/>
    </source>
</evidence>
<dbReference type="Proteomes" id="UP001500889">
    <property type="component" value="Chromosome E"/>
</dbReference>
<feature type="signal peptide" evidence="1">
    <location>
        <begin position="1"/>
        <end position="19"/>
    </location>
</feature>